<keyword evidence="1" id="KW-0472">Membrane</keyword>
<feature type="transmembrane region" description="Helical" evidence="1">
    <location>
        <begin position="123"/>
        <end position="146"/>
    </location>
</feature>
<feature type="transmembrane region" description="Helical" evidence="1">
    <location>
        <begin position="211"/>
        <end position="228"/>
    </location>
</feature>
<feature type="transmembrane region" description="Helical" evidence="1">
    <location>
        <begin position="86"/>
        <end position="103"/>
    </location>
</feature>
<keyword evidence="1" id="KW-1133">Transmembrane helix</keyword>
<evidence type="ECO:0000256" key="1">
    <source>
        <dbReference type="SAM" id="Phobius"/>
    </source>
</evidence>
<sequence>MKSGDNCELVHPFAPISTLVTILVLCYLLRFGFRLISKFAGSRTSSLFSCAVAAMMVNLSVLAVSVLRLFNELTFKSLFWEQGVQWFFQELLVFFTLASILSASHHSLGRAREVGVIHKRTLLAFQIAIGGLLIATPAVTIFFLVIPGKRAQDNETKSRASVGCLCLSFLLFANRRVCSFIDQRTAVTFPNSQSAVAAQLVAKKLMVFTRAYISSCLLAVFSDIVWTFCDRNYTLVPAICANLMVKLRSLSLGLCCFVVYSDLSSSVHRP</sequence>
<gene>
    <name evidence="2" type="ORF">HAKA00212_LOCUS15026</name>
</gene>
<organism evidence="2">
    <name type="scientific">Heterosigma akashiwo</name>
    <name type="common">Chromophytic alga</name>
    <name type="synonym">Heterosigma carterae</name>
    <dbReference type="NCBI Taxonomy" id="2829"/>
    <lineage>
        <taxon>Eukaryota</taxon>
        <taxon>Sar</taxon>
        <taxon>Stramenopiles</taxon>
        <taxon>Ochrophyta</taxon>
        <taxon>Raphidophyceae</taxon>
        <taxon>Chattonellales</taxon>
        <taxon>Chattonellaceae</taxon>
        <taxon>Heterosigma</taxon>
    </lineage>
</organism>
<dbReference type="EMBL" id="HBIU01032593">
    <property type="protein sequence ID" value="CAE0636266.1"/>
    <property type="molecule type" value="Transcribed_RNA"/>
</dbReference>
<evidence type="ECO:0000313" key="2">
    <source>
        <dbReference type="EMBL" id="CAE0636266.1"/>
    </source>
</evidence>
<accession>A0A7S3XZ57</accession>
<feature type="transmembrane region" description="Helical" evidence="1">
    <location>
        <begin position="12"/>
        <end position="33"/>
    </location>
</feature>
<dbReference type="AlphaFoldDB" id="A0A7S3XZ57"/>
<feature type="transmembrane region" description="Helical" evidence="1">
    <location>
        <begin position="45"/>
        <end position="66"/>
    </location>
</feature>
<proteinExistence type="predicted"/>
<keyword evidence="1" id="KW-0812">Transmembrane</keyword>
<reference evidence="2" key="1">
    <citation type="submission" date="2021-01" db="EMBL/GenBank/DDBJ databases">
        <authorList>
            <person name="Corre E."/>
            <person name="Pelletier E."/>
            <person name="Niang G."/>
            <person name="Scheremetjew M."/>
            <person name="Finn R."/>
            <person name="Kale V."/>
            <person name="Holt S."/>
            <person name="Cochrane G."/>
            <person name="Meng A."/>
            <person name="Brown T."/>
            <person name="Cohen L."/>
        </authorList>
    </citation>
    <scope>NUCLEOTIDE SEQUENCE</scope>
    <source>
        <strain evidence="2">CCMP3107</strain>
    </source>
</reference>
<name>A0A7S3XZ57_HETAK</name>
<protein>
    <submittedName>
        <fullName evidence="2">Uncharacterized protein</fullName>
    </submittedName>
</protein>